<keyword evidence="5 9" id="KW-1133">Transmembrane helix</keyword>
<sequence length="930" mass="103426">MDQHRKSSLRSYASNASSRSGSFDFDHDQDKERAGLTSDGDRREVIVKIDAEPHSPVSLHAPGGVSGHSSAVSTPRAGGAVSILAPSASGSSASTSSAGGDASRSGDSFSFKNRPPQSPASGESSEDPPSRLIGSFLRKQAAAGGELSIDPDFDVDEMRRPPRAPTSVNASRELRVSFQDPRKRFSPSTSTASSSSYDAGDNRNQSNIDLDTDEVLRCTSTSTGSSLLARSKTRSRLMDPPPPSTSSAPAGEGDPRKSFVSKGLPPKSGQLRSGLIGKSGPIGKSGGFDDEDDDPFVDEGMTSDFKRDTMDCLLIMEWVSLVVIVGALICSVTIPSLSRKKLSGLHLWKWELLVLVLICGRLVSGWVIRIAVFFVERNFLLRKKVLYFVYGVRRAVRNVLWLGIALVSWHLLFDKDAKRETHTLVLTYVTKVLCCLLVATVIRLVKTLLLKVLASSFHVSTYFDRIQEALFNQYVIETLSGPPLVDESRMMAEVQRLQSAGASIPSELEATAMPGKSGPLPKSGRLTTVASKRGGGGGTSKQLHRQKTELHLDDGISIDQLHRLSQKNISAWSMKRLMKIVRYGALTTMDEQLKHATGEDELATEIHSEYEAKVAAKRIFQNVAKPGSKHIYLSDLMRFMRQEEALKAMDLFEGAQEHNRVSKRSLKNWVVNAFRERKALALTLNDTKTAVNKLHQMANVVVALIVLALWLLILGIATSKFFVLLSSQLLVAVFMFGNTLRTIFEAIVFLFVMHPFDVGDRCEVDGMQVVVEEMNIMTTIFLRYDNLKVYYPNSKLAQLPIMNYYRSPDMGDAVDFTVHVATPVEKLSLMKERLMHYLDNKKEHWYPGSMVVLRDVDDTNKLKASIWCRHTINFHDMGLRFERRELLLQEMIKILRDLEIEYRMLPLDVNVRNAPTIQSSRMPSTWAFNY</sequence>
<dbReference type="SUPFAM" id="SSF50182">
    <property type="entry name" value="Sm-like ribonucleoproteins"/>
    <property type="match status" value="1"/>
</dbReference>
<reference evidence="11" key="1">
    <citation type="submission" date="2020-10" db="EMBL/GenBank/DDBJ databases">
        <authorList>
            <person name="Han B."/>
            <person name="Lu T."/>
            <person name="Zhao Q."/>
            <person name="Huang X."/>
            <person name="Zhao Y."/>
        </authorList>
    </citation>
    <scope>NUCLEOTIDE SEQUENCE</scope>
</reference>
<feature type="compositionally biased region" description="Low complexity" evidence="8">
    <location>
        <begin position="186"/>
        <end position="196"/>
    </location>
</feature>
<dbReference type="GO" id="GO:0006820">
    <property type="term" value="P:monoatomic anion transport"/>
    <property type="evidence" value="ECO:0007669"/>
    <property type="project" value="TreeGrafter"/>
</dbReference>
<feature type="domain" description="Mechanosensitive ion channel MscS" evidence="10">
    <location>
        <begin position="748"/>
        <end position="805"/>
    </location>
</feature>
<evidence type="ECO:0000256" key="9">
    <source>
        <dbReference type="SAM" id="Phobius"/>
    </source>
</evidence>
<dbReference type="GO" id="GO:0050982">
    <property type="term" value="P:detection of mechanical stimulus"/>
    <property type="evidence" value="ECO:0007669"/>
    <property type="project" value="UniProtKB-ARBA"/>
</dbReference>
<evidence type="ECO:0000256" key="3">
    <source>
        <dbReference type="ARBA" id="ARBA00022448"/>
    </source>
</evidence>
<dbReference type="GO" id="GO:0008381">
    <property type="term" value="F:mechanosensitive monoatomic ion channel activity"/>
    <property type="evidence" value="ECO:0007669"/>
    <property type="project" value="TreeGrafter"/>
</dbReference>
<keyword evidence="6 7" id="KW-0472">Membrane</keyword>
<dbReference type="OrthoDB" id="544685at2759"/>
<dbReference type="PIRSF" id="PIRSF017209">
    <property type="entry name" value="Memb_At2g17000_prd"/>
    <property type="match status" value="1"/>
</dbReference>
<evidence type="ECO:0000256" key="8">
    <source>
        <dbReference type="SAM" id="MobiDB-lite"/>
    </source>
</evidence>
<name>A0A811QUA8_9POAL</name>
<dbReference type="AlphaFoldDB" id="A0A811QUA8"/>
<dbReference type="Proteomes" id="UP000604825">
    <property type="component" value="Unassembled WGS sequence"/>
</dbReference>
<feature type="transmembrane region" description="Helical" evidence="9">
    <location>
        <begin position="313"/>
        <end position="334"/>
    </location>
</feature>
<evidence type="ECO:0000256" key="1">
    <source>
        <dbReference type="ARBA" id="ARBA00004141"/>
    </source>
</evidence>
<dbReference type="InterPro" id="IPR006685">
    <property type="entry name" value="MscS_channel_2nd"/>
</dbReference>
<keyword evidence="3" id="KW-0813">Transport</keyword>
<feature type="compositionally biased region" description="Low complexity" evidence="8">
    <location>
        <begin position="273"/>
        <end position="282"/>
    </location>
</feature>
<feature type="compositionally biased region" description="Polar residues" evidence="8">
    <location>
        <begin position="218"/>
        <end position="228"/>
    </location>
</feature>
<dbReference type="InterPro" id="IPR016688">
    <property type="entry name" value="MscS-like_plants/fungi"/>
</dbReference>
<dbReference type="Gene3D" id="2.30.30.60">
    <property type="match status" value="1"/>
</dbReference>
<comment type="caution">
    <text evidence="11">The sequence shown here is derived from an EMBL/GenBank/DDBJ whole genome shotgun (WGS) entry which is preliminary data.</text>
</comment>
<feature type="compositionally biased region" description="Low complexity" evidence="8">
    <location>
        <begin position="87"/>
        <end position="111"/>
    </location>
</feature>
<evidence type="ECO:0000256" key="2">
    <source>
        <dbReference type="ARBA" id="ARBA00008017"/>
    </source>
</evidence>
<feature type="compositionally biased region" description="Basic and acidic residues" evidence="8">
    <location>
        <begin position="24"/>
        <end position="53"/>
    </location>
</feature>
<dbReference type="InterPro" id="IPR010920">
    <property type="entry name" value="LSM_dom_sf"/>
</dbReference>
<feature type="transmembrane region" description="Helical" evidence="9">
    <location>
        <begin position="697"/>
        <end position="717"/>
    </location>
</feature>
<feature type="compositionally biased region" description="Basic and acidic residues" evidence="8">
    <location>
        <begin position="172"/>
        <end position="183"/>
    </location>
</feature>
<evidence type="ECO:0000256" key="4">
    <source>
        <dbReference type="ARBA" id="ARBA00022692"/>
    </source>
</evidence>
<proteinExistence type="inferred from homology"/>
<evidence type="ECO:0000256" key="7">
    <source>
        <dbReference type="PIRNR" id="PIRNR017209"/>
    </source>
</evidence>
<feature type="transmembrane region" description="Helical" evidence="9">
    <location>
        <begin position="395"/>
        <end position="413"/>
    </location>
</feature>
<evidence type="ECO:0000256" key="5">
    <source>
        <dbReference type="ARBA" id="ARBA00022989"/>
    </source>
</evidence>
<feature type="region of interest" description="Disordered" evidence="8">
    <location>
        <begin position="1"/>
        <end position="293"/>
    </location>
</feature>
<dbReference type="EMBL" id="CAJGYO010000012">
    <property type="protein sequence ID" value="CAD6262704.1"/>
    <property type="molecule type" value="Genomic_DNA"/>
</dbReference>
<evidence type="ECO:0000256" key="6">
    <source>
        <dbReference type="ARBA" id="ARBA00023136"/>
    </source>
</evidence>
<keyword evidence="12" id="KW-1185">Reference proteome</keyword>
<feature type="compositionally biased region" description="Low complexity" evidence="8">
    <location>
        <begin position="9"/>
        <end position="22"/>
    </location>
</feature>
<dbReference type="FunFam" id="2.30.30.60:FF:000003">
    <property type="entry name" value="Predicted mechanosensitive ion channel"/>
    <property type="match status" value="1"/>
</dbReference>
<gene>
    <name evidence="11" type="ORF">NCGR_LOCUS46040</name>
</gene>
<dbReference type="PANTHER" id="PTHR31618">
    <property type="entry name" value="MECHANOSENSITIVE ION CHANNEL PROTEIN 5"/>
    <property type="match status" value="1"/>
</dbReference>
<dbReference type="Pfam" id="PF00924">
    <property type="entry name" value="MS_channel_2nd"/>
    <property type="match status" value="1"/>
</dbReference>
<feature type="transmembrane region" description="Helical" evidence="9">
    <location>
        <begin position="729"/>
        <end position="752"/>
    </location>
</feature>
<dbReference type="InterPro" id="IPR023408">
    <property type="entry name" value="MscS_beta-dom_sf"/>
</dbReference>
<dbReference type="PANTHER" id="PTHR31618:SF6">
    <property type="entry name" value="MECHANOSENSITIVE ION CHANNEL PROTEIN"/>
    <property type="match status" value="1"/>
</dbReference>
<feature type="transmembrane region" description="Helical" evidence="9">
    <location>
        <begin position="425"/>
        <end position="445"/>
    </location>
</feature>
<evidence type="ECO:0000259" key="10">
    <source>
        <dbReference type="Pfam" id="PF00924"/>
    </source>
</evidence>
<keyword evidence="4 9" id="KW-0812">Transmembrane</keyword>
<feature type="transmembrane region" description="Helical" evidence="9">
    <location>
        <begin position="354"/>
        <end position="375"/>
    </location>
</feature>
<evidence type="ECO:0000313" key="11">
    <source>
        <dbReference type="EMBL" id="CAD6262704.1"/>
    </source>
</evidence>
<accession>A0A811QUA8</accession>
<comment type="similarity">
    <text evidence="2 7">Belongs to the MscS (TC 1.A.23) family.</text>
</comment>
<evidence type="ECO:0000313" key="12">
    <source>
        <dbReference type="Proteomes" id="UP000604825"/>
    </source>
</evidence>
<dbReference type="GO" id="GO:0005886">
    <property type="term" value="C:plasma membrane"/>
    <property type="evidence" value="ECO:0007669"/>
    <property type="project" value="UniProtKB-UniRule"/>
</dbReference>
<protein>
    <recommendedName>
        <fullName evidence="7">Mechanosensitive ion channel protein</fullName>
    </recommendedName>
</protein>
<organism evidence="11 12">
    <name type="scientific">Miscanthus lutarioriparius</name>
    <dbReference type="NCBI Taxonomy" id="422564"/>
    <lineage>
        <taxon>Eukaryota</taxon>
        <taxon>Viridiplantae</taxon>
        <taxon>Streptophyta</taxon>
        <taxon>Embryophyta</taxon>
        <taxon>Tracheophyta</taxon>
        <taxon>Spermatophyta</taxon>
        <taxon>Magnoliopsida</taxon>
        <taxon>Liliopsida</taxon>
        <taxon>Poales</taxon>
        <taxon>Poaceae</taxon>
        <taxon>PACMAD clade</taxon>
        <taxon>Panicoideae</taxon>
        <taxon>Andropogonodae</taxon>
        <taxon>Andropogoneae</taxon>
        <taxon>Saccharinae</taxon>
        <taxon>Miscanthus</taxon>
    </lineage>
</organism>
<comment type="subcellular location">
    <subcellularLocation>
        <location evidence="1">Membrane</location>
        <topology evidence="1">Multi-pass membrane protein</topology>
    </subcellularLocation>
</comment>